<accession>A0A3S7UZW8</accession>
<evidence type="ECO:0000256" key="1">
    <source>
        <dbReference type="SAM" id="MobiDB-lite"/>
    </source>
</evidence>
<reference evidence="2" key="1">
    <citation type="journal article" date="2018" name="J. Ind. Microbiol. Biotechnol.">
        <title>Genome mining reveals uncommon alkylpyrones as type III PKS products from myxobacteria.</title>
        <authorList>
            <person name="Hug J.J."/>
            <person name="Panter F."/>
            <person name="Krug D."/>
            <person name="Muller R."/>
        </authorList>
    </citation>
    <scope>NUCLEOTIDE SEQUENCE</scope>
    <source>
        <strain evidence="2">So ce1128</strain>
    </source>
</reference>
<proteinExistence type="predicted"/>
<evidence type="ECO:0000313" key="2">
    <source>
        <dbReference type="EMBL" id="AYM54293.1"/>
    </source>
</evidence>
<protein>
    <recommendedName>
        <fullName evidence="3">Peptidase S74 domain-containing protein</fullName>
    </recommendedName>
</protein>
<sequence>MRHDPASAPVDGRVDAVRGREHLGFIIDDDPASPAVAGDGDHVDLYGYTSMAVAAVQVQERQIAALQQEIAALRRELESMRQAGRSPARPAPKGERRKAGAAAL</sequence>
<feature type="region of interest" description="Disordered" evidence="1">
    <location>
        <begin position="78"/>
        <end position="104"/>
    </location>
</feature>
<dbReference type="AlphaFoldDB" id="A0A3S7UZW8"/>
<evidence type="ECO:0008006" key="3">
    <source>
        <dbReference type="Google" id="ProtNLM"/>
    </source>
</evidence>
<name>A0A3S7UZW8_SORCE</name>
<organism evidence="2">
    <name type="scientific">Sorangium cellulosum</name>
    <name type="common">Polyangium cellulosum</name>
    <dbReference type="NCBI Taxonomy" id="56"/>
    <lineage>
        <taxon>Bacteria</taxon>
        <taxon>Pseudomonadati</taxon>
        <taxon>Myxococcota</taxon>
        <taxon>Polyangia</taxon>
        <taxon>Polyangiales</taxon>
        <taxon>Polyangiaceae</taxon>
        <taxon>Sorangium</taxon>
    </lineage>
</organism>
<dbReference type="EMBL" id="MH908920">
    <property type="protein sequence ID" value="AYM54293.1"/>
    <property type="molecule type" value="Genomic_DNA"/>
</dbReference>